<dbReference type="Gene3D" id="3.40.50.1110">
    <property type="entry name" value="SGNH hydrolase"/>
    <property type="match status" value="1"/>
</dbReference>
<dbReference type="PANTHER" id="PTHR30383">
    <property type="entry name" value="THIOESTERASE 1/PROTEASE 1/LYSOPHOSPHOLIPASE L1"/>
    <property type="match status" value="1"/>
</dbReference>
<dbReference type="OrthoDB" id="9794725at2"/>
<dbReference type="InterPro" id="IPR051532">
    <property type="entry name" value="Ester_Hydrolysis_Enzymes"/>
</dbReference>
<evidence type="ECO:0000259" key="1">
    <source>
        <dbReference type="Pfam" id="PF13472"/>
    </source>
</evidence>
<dbReference type="STRING" id="1150298.ERS852406_00514"/>
<gene>
    <name evidence="2" type="ORF">ERS852406_00514</name>
</gene>
<reference evidence="2 3" key="1">
    <citation type="submission" date="2015-09" db="EMBL/GenBank/DDBJ databases">
        <authorList>
            <consortium name="Pathogen Informatics"/>
        </authorList>
    </citation>
    <scope>NUCLEOTIDE SEQUENCE [LARGE SCALE GENOMIC DNA]</scope>
    <source>
        <strain evidence="2 3">2789STDY5608849</strain>
    </source>
</reference>
<dbReference type="RefSeq" id="WP_055218948.1">
    <property type="nucleotide sequence ID" value="NZ_CAXSRP010000008.1"/>
</dbReference>
<keyword evidence="2" id="KW-0645">Protease</keyword>
<dbReference type="GO" id="GO:0004622">
    <property type="term" value="F:phosphatidylcholine lysophospholipase activity"/>
    <property type="evidence" value="ECO:0007669"/>
    <property type="project" value="TreeGrafter"/>
</dbReference>
<protein>
    <submittedName>
        <fullName evidence="2">Multifunctional acyl-CoA thioesterase I and protease I and lysophospholipase L1</fullName>
    </submittedName>
</protein>
<dbReference type="Pfam" id="PF13472">
    <property type="entry name" value="Lipase_GDSL_2"/>
    <property type="match status" value="1"/>
</dbReference>
<dbReference type="SUPFAM" id="SSF52266">
    <property type="entry name" value="SGNH hydrolase"/>
    <property type="match status" value="1"/>
</dbReference>
<proteinExistence type="predicted"/>
<dbReference type="GO" id="GO:0006508">
    <property type="term" value="P:proteolysis"/>
    <property type="evidence" value="ECO:0007669"/>
    <property type="project" value="UniProtKB-KW"/>
</dbReference>
<dbReference type="CDD" id="cd01834">
    <property type="entry name" value="SGNH_hydrolase_like_2"/>
    <property type="match status" value="1"/>
</dbReference>
<organism evidence="2 3">
    <name type="scientific">Fusicatenibacter saccharivorans</name>
    <dbReference type="NCBI Taxonomy" id="1150298"/>
    <lineage>
        <taxon>Bacteria</taxon>
        <taxon>Bacillati</taxon>
        <taxon>Bacillota</taxon>
        <taxon>Clostridia</taxon>
        <taxon>Lachnospirales</taxon>
        <taxon>Lachnospiraceae</taxon>
        <taxon>Fusicatenibacter</taxon>
    </lineage>
</organism>
<evidence type="ECO:0000313" key="2">
    <source>
        <dbReference type="EMBL" id="CUN66466.1"/>
    </source>
</evidence>
<dbReference type="GO" id="GO:0008233">
    <property type="term" value="F:peptidase activity"/>
    <property type="evidence" value="ECO:0007669"/>
    <property type="project" value="UniProtKB-KW"/>
</dbReference>
<dbReference type="InterPro" id="IPR013830">
    <property type="entry name" value="SGNH_hydro"/>
</dbReference>
<dbReference type="PANTHER" id="PTHR30383:SF5">
    <property type="entry name" value="SGNH HYDROLASE-TYPE ESTERASE DOMAIN-CONTAINING PROTEIN"/>
    <property type="match status" value="1"/>
</dbReference>
<name>A0A174NS65_9FIRM</name>
<sequence>MIFKHMDRIVFAGDSVTDMESAQPVGEGLFENVGKSYVRIVENMLSAFYPEVYIRVTNSGISGNTSRDLLQRFDRDVVSLNPDWVSICIGINDVWRQFDSPAMPDVQVSPEEYRSNVEQMILSVKDNVKGVFLMTPYYMEPNAEDWMRKRMDTYGAICRELAEKYGCCFIDLQAVFNDYFQYRHSSYIAWDRIHPNQIGATVIARAFLEKCGFDYNHRPGEE</sequence>
<keyword evidence="2" id="KW-0378">Hydrolase</keyword>
<feature type="domain" description="SGNH hydrolase-type esterase" evidence="1">
    <location>
        <begin position="11"/>
        <end position="200"/>
    </location>
</feature>
<evidence type="ECO:0000313" key="3">
    <source>
        <dbReference type="Proteomes" id="UP000095706"/>
    </source>
</evidence>
<dbReference type="EMBL" id="CYYV01000002">
    <property type="protein sequence ID" value="CUN66466.1"/>
    <property type="molecule type" value="Genomic_DNA"/>
</dbReference>
<dbReference type="InterPro" id="IPR036514">
    <property type="entry name" value="SGNH_hydro_sf"/>
</dbReference>
<dbReference type="AlphaFoldDB" id="A0A174NS65"/>
<accession>A0A174NS65</accession>
<dbReference type="Proteomes" id="UP000095706">
    <property type="component" value="Unassembled WGS sequence"/>
</dbReference>